<evidence type="ECO:0000256" key="1">
    <source>
        <dbReference type="SAM" id="SignalP"/>
    </source>
</evidence>
<dbReference type="InterPro" id="IPR036938">
    <property type="entry name" value="PAP2/HPO_sf"/>
</dbReference>
<organism evidence="2 3">
    <name type="scientific">Pararcticibacter amylolyticus</name>
    <dbReference type="NCBI Taxonomy" id="2173175"/>
    <lineage>
        <taxon>Bacteria</taxon>
        <taxon>Pseudomonadati</taxon>
        <taxon>Bacteroidota</taxon>
        <taxon>Sphingobacteriia</taxon>
        <taxon>Sphingobacteriales</taxon>
        <taxon>Sphingobacteriaceae</taxon>
        <taxon>Pararcticibacter</taxon>
    </lineage>
</organism>
<feature type="chain" id="PRO_5015409530" evidence="1">
    <location>
        <begin position="18"/>
        <end position="230"/>
    </location>
</feature>
<dbReference type="OrthoDB" id="9773582at2"/>
<evidence type="ECO:0000313" key="2">
    <source>
        <dbReference type="EMBL" id="PWG82485.1"/>
    </source>
</evidence>
<keyword evidence="1" id="KW-0732">Signal</keyword>
<evidence type="ECO:0000313" key="3">
    <source>
        <dbReference type="Proteomes" id="UP000245647"/>
    </source>
</evidence>
<feature type="signal peptide" evidence="1">
    <location>
        <begin position="1"/>
        <end position="17"/>
    </location>
</feature>
<keyword evidence="3" id="KW-1185">Reference proteome</keyword>
<proteinExistence type="predicted"/>
<dbReference type="RefSeq" id="WP_109413904.1">
    <property type="nucleotide sequence ID" value="NZ_QEAS01000001.1"/>
</dbReference>
<gene>
    <name evidence="2" type="ORF">DDR33_01055</name>
</gene>
<comment type="caution">
    <text evidence="2">The sequence shown here is derived from an EMBL/GenBank/DDBJ whole genome shotgun (WGS) entry which is preliminary data.</text>
</comment>
<name>A0A2U2PM50_9SPHI</name>
<dbReference type="AlphaFoldDB" id="A0A2U2PM50"/>
<protein>
    <submittedName>
        <fullName evidence="2">Phosphoesterase</fullName>
    </submittedName>
</protein>
<dbReference type="Proteomes" id="UP000245647">
    <property type="component" value="Unassembled WGS sequence"/>
</dbReference>
<dbReference type="EMBL" id="QEAS01000001">
    <property type="protein sequence ID" value="PWG82485.1"/>
    <property type="molecule type" value="Genomic_DNA"/>
</dbReference>
<dbReference type="SUPFAM" id="SSF48317">
    <property type="entry name" value="Acid phosphatase/Vanadium-dependent haloperoxidase"/>
    <property type="match status" value="1"/>
</dbReference>
<accession>A0A2U2PM50</accession>
<dbReference type="Gene3D" id="1.20.144.10">
    <property type="entry name" value="Phosphatidic acid phosphatase type 2/haloperoxidase"/>
    <property type="match status" value="1"/>
</dbReference>
<reference evidence="2 3" key="1">
    <citation type="submission" date="2018-04" db="EMBL/GenBank/DDBJ databases">
        <title>Pedobacter chongqingensis sp. nov., isolated from a rottenly hemp rope.</title>
        <authorList>
            <person name="Cai Y."/>
        </authorList>
    </citation>
    <scope>NUCLEOTIDE SEQUENCE [LARGE SCALE GENOMIC DNA]</scope>
    <source>
        <strain evidence="2 3">FJ4-8</strain>
    </source>
</reference>
<sequence>MKYLVILFLTLVKLAEAQTTDTAALKRAIHQPVSAAVITENIAPAADHQIYREMQEDYPGFSSKADNYLRHTPTAAAGILGLSGTKGKHSISEKTLLYIASTAIMSTTVSFFKKKTRQLRPDGSPFSPFPSAHTAAAFAAAEFMNQEYGDRSPWFGVAAYSAATATGILRVYNNHGFSNAIAGAGFGILSARAAYFLYPKVKGLLKGKENIMLSPSFNGKTVGASLSATF</sequence>